<dbReference type="InterPro" id="IPR024078">
    <property type="entry name" value="LmbE-like_dom_sf"/>
</dbReference>
<dbReference type="HOGENOM" id="CLU_082131_0_0_2"/>
<organism evidence="1 2">
    <name type="scientific">Methanosarcina mazei (strain ATCC BAA-159 / DSM 3647 / Goe1 / Go1 / JCM 11833 / OCM 88)</name>
    <name type="common">Methanosarcina frisia</name>
    <dbReference type="NCBI Taxonomy" id="192952"/>
    <lineage>
        <taxon>Archaea</taxon>
        <taxon>Methanobacteriati</taxon>
        <taxon>Methanobacteriota</taxon>
        <taxon>Stenosarchaea group</taxon>
        <taxon>Methanomicrobia</taxon>
        <taxon>Methanosarcinales</taxon>
        <taxon>Methanosarcinaceae</taxon>
        <taxon>Methanosarcina</taxon>
    </lineage>
</organism>
<dbReference type="PATRIC" id="fig|192952.21.peg.2412"/>
<dbReference type="InterPro" id="IPR003737">
    <property type="entry name" value="GlcNAc_PI_deacetylase-related"/>
</dbReference>
<gene>
    <name evidence="1" type="ordered locus">MM_2100</name>
</gene>
<evidence type="ECO:0000313" key="1">
    <source>
        <dbReference type="EMBL" id="AAM31796.1"/>
    </source>
</evidence>
<dbReference type="RefSeq" id="WP_011034031.1">
    <property type="nucleotide sequence ID" value="NC_003901.1"/>
</dbReference>
<name>Q8PV74_METMA</name>
<dbReference type="EMBL" id="AE008384">
    <property type="protein sequence ID" value="AAM31796.1"/>
    <property type="molecule type" value="Genomic_DNA"/>
</dbReference>
<dbReference type="Proteomes" id="UP000000595">
    <property type="component" value="Chromosome"/>
</dbReference>
<reference evidence="1 2" key="1">
    <citation type="journal article" date="2002" name="J. Mol. Microbiol. Biotechnol.">
        <title>The genome of Methanosarcina mazei: evidence for lateral gene transfer between Bacteria and Archaea.</title>
        <authorList>
            <person name="Deppenmeier U."/>
            <person name="Johann A."/>
            <person name="Hartsch T."/>
            <person name="Merkl R."/>
            <person name="Schmitz R.A."/>
            <person name="Martinez-Arias R."/>
            <person name="Henne A."/>
            <person name="Wiezer A."/>
            <person name="Baumer S."/>
            <person name="Jacobi C."/>
            <person name="Bruggemann H."/>
            <person name="Lienard T."/>
            <person name="Christmann A."/>
            <person name="Bomeke M."/>
            <person name="Steckel S."/>
            <person name="Bhattacharyya A."/>
            <person name="Lykidis A."/>
            <person name="Overbeek R."/>
            <person name="Klenk H.P."/>
            <person name="Gunsalus R.P."/>
            <person name="Fritz H.J."/>
            <person name="Gottschalk G."/>
        </authorList>
    </citation>
    <scope>NUCLEOTIDE SEQUENCE [LARGE SCALE GENOMIC DNA]</scope>
    <source>
        <strain evidence="2">ATCC BAA-159 / DSM 3647 / Goe1 / Go1 / JCM 11833 / OCM 88</strain>
    </source>
</reference>
<sequence length="262" mass="30683">MNNDIKTLLISPHSDDIAYSLGGALIKDFFERPISLVTVFTQSNFSPRLKLDSPEEITRIRRLEDLEFTRKMGIEYMNFHFPEPPLRGKKSNEEIFGNLDPCSDPVYNLVYLSLSKLIKQFPNALVVSPMSLGENIDHKIVSEACLSICQENGIEISFYEDVPYASLLTLKQIENKAFEIKPDLKPYRIDITPKFNEKLENLRMYKTQIGRRIPKGVFTHSVRIGIENTKFVETIWANNFLRNCFYYCMYIREEKKYERIWK</sequence>
<dbReference type="SUPFAM" id="SSF102588">
    <property type="entry name" value="LmbE-like"/>
    <property type="match status" value="1"/>
</dbReference>
<dbReference type="eggNOG" id="arCOG03460">
    <property type="taxonomic scope" value="Archaea"/>
</dbReference>
<proteinExistence type="predicted"/>
<dbReference type="GeneID" id="1480442"/>
<evidence type="ECO:0000313" key="2">
    <source>
        <dbReference type="Proteomes" id="UP000000595"/>
    </source>
</evidence>
<dbReference type="KEGG" id="mma:MM_2100"/>
<dbReference type="Gene3D" id="3.40.50.10320">
    <property type="entry name" value="LmbE-like"/>
    <property type="match status" value="1"/>
</dbReference>
<protein>
    <submittedName>
        <fullName evidence="1">Conserved protein</fullName>
    </submittedName>
</protein>
<dbReference type="Pfam" id="PF02585">
    <property type="entry name" value="PIG-L"/>
    <property type="match status" value="1"/>
</dbReference>
<dbReference type="AlphaFoldDB" id="Q8PV74"/>
<accession>Q8PV74</accession>